<evidence type="ECO:0000313" key="4">
    <source>
        <dbReference type="Proteomes" id="UP000235672"/>
    </source>
</evidence>
<keyword evidence="2" id="KW-1133">Transmembrane helix</keyword>
<evidence type="ECO:0000256" key="2">
    <source>
        <dbReference type="SAM" id="Phobius"/>
    </source>
</evidence>
<keyword evidence="4" id="KW-1185">Reference proteome</keyword>
<accession>A0A2J6PWL0</accession>
<sequence>MAHTQNRYFEKHRKNNQLQWVSNTSNYGNVIEGCKEVINYRLGVDIPNTIIGAGAAILTGGGIWTTVWAARKYGYKRSERNSAAAQEGTRETDVEMGNLEESPSIPTTPEDESESLIPRIPPANSPNHRQHLLRIFGQTLVSISAAM</sequence>
<protein>
    <submittedName>
        <fullName evidence="3">Uncharacterized protein</fullName>
    </submittedName>
</protein>
<organism evidence="3 4">
    <name type="scientific">Hyaloscypha hepaticicola</name>
    <dbReference type="NCBI Taxonomy" id="2082293"/>
    <lineage>
        <taxon>Eukaryota</taxon>
        <taxon>Fungi</taxon>
        <taxon>Dikarya</taxon>
        <taxon>Ascomycota</taxon>
        <taxon>Pezizomycotina</taxon>
        <taxon>Leotiomycetes</taxon>
        <taxon>Helotiales</taxon>
        <taxon>Hyaloscyphaceae</taxon>
        <taxon>Hyaloscypha</taxon>
    </lineage>
</organism>
<evidence type="ECO:0000313" key="3">
    <source>
        <dbReference type="EMBL" id="PMD18374.1"/>
    </source>
</evidence>
<dbReference type="Proteomes" id="UP000235672">
    <property type="component" value="Unassembled WGS sequence"/>
</dbReference>
<keyword evidence="2" id="KW-0472">Membrane</keyword>
<name>A0A2J6PWL0_9HELO</name>
<feature type="transmembrane region" description="Helical" evidence="2">
    <location>
        <begin position="50"/>
        <end position="70"/>
    </location>
</feature>
<gene>
    <name evidence="3" type="ORF">NA56DRAFT_661622</name>
</gene>
<dbReference type="AlphaFoldDB" id="A0A2J6PWL0"/>
<feature type="region of interest" description="Disordered" evidence="1">
    <location>
        <begin position="78"/>
        <end position="125"/>
    </location>
</feature>
<evidence type="ECO:0000256" key="1">
    <source>
        <dbReference type="SAM" id="MobiDB-lite"/>
    </source>
</evidence>
<reference evidence="3 4" key="1">
    <citation type="submission" date="2016-05" db="EMBL/GenBank/DDBJ databases">
        <title>A degradative enzymes factory behind the ericoid mycorrhizal symbiosis.</title>
        <authorList>
            <consortium name="DOE Joint Genome Institute"/>
            <person name="Martino E."/>
            <person name="Morin E."/>
            <person name="Grelet G."/>
            <person name="Kuo A."/>
            <person name="Kohler A."/>
            <person name="Daghino S."/>
            <person name="Barry K."/>
            <person name="Choi C."/>
            <person name="Cichocki N."/>
            <person name="Clum A."/>
            <person name="Copeland A."/>
            <person name="Hainaut M."/>
            <person name="Haridas S."/>
            <person name="Labutti K."/>
            <person name="Lindquist E."/>
            <person name="Lipzen A."/>
            <person name="Khouja H.-R."/>
            <person name="Murat C."/>
            <person name="Ohm R."/>
            <person name="Olson A."/>
            <person name="Spatafora J."/>
            <person name="Veneault-Fourrey C."/>
            <person name="Henrissat B."/>
            <person name="Grigoriev I."/>
            <person name="Martin F."/>
            <person name="Perotto S."/>
        </authorList>
    </citation>
    <scope>NUCLEOTIDE SEQUENCE [LARGE SCALE GENOMIC DNA]</scope>
    <source>
        <strain evidence="3 4">UAMH 7357</strain>
    </source>
</reference>
<dbReference type="EMBL" id="KZ613495">
    <property type="protein sequence ID" value="PMD18374.1"/>
    <property type="molecule type" value="Genomic_DNA"/>
</dbReference>
<keyword evidence="2" id="KW-0812">Transmembrane</keyword>
<proteinExistence type="predicted"/>